<accession>A0A0L0DV86</accession>
<evidence type="ECO:0008006" key="3">
    <source>
        <dbReference type="Google" id="ProtNLM"/>
    </source>
</evidence>
<dbReference type="STRING" id="461836.A0A0L0DV86"/>
<dbReference type="OrthoDB" id="65833at2759"/>
<dbReference type="EMBL" id="GL349440">
    <property type="protein sequence ID" value="KNC56011.1"/>
    <property type="molecule type" value="Genomic_DNA"/>
</dbReference>
<evidence type="ECO:0000313" key="1">
    <source>
        <dbReference type="EMBL" id="KNC56011.1"/>
    </source>
</evidence>
<dbReference type="RefSeq" id="XP_013761055.1">
    <property type="nucleotide sequence ID" value="XM_013905601.1"/>
</dbReference>
<sequence length="831" mass="89359">MSGSVVVEDMANGLNEWRNIQEVVRFTFKYLTEKVHAQEHTLAAQAEAISRLERMLEQKASRGEMQGLLAQKANATDIHGINRRLTELNKVLDSKAEASEVVAMLDRKADLSEVADQFSEVIHVLDAKADVRLVEEQLRRKANAEEMALVLERKANREEMLLGLAEKASLGDVQKATRVIETKASVADVNALLEQVARSIENLSSELGTKADARDVVAELDKKVHISDLQSLLDLKANIVDVNESLNLKANKDAVAAALQLKANAAAVEEQLASKASIADVNTVLAKKADVDLVNAALEKKATPEAVAELLEARIAELNAAFTKELYGRPSAADLEGKLAAMEHDIAHTQDVVTTLAPAADLNALKRDVLNDKHEMQNKLAARVSELQLNNTLGRTVAELRAEINSLSVELNSALAGKISNAQLSDALTTTMTKAVESAGGEAAAARAHELEELRSHLAAQLATKAHKRDVDDVLEKMERLREATIAELESKVEISKFDDAVVNMNEAINRELMNMTGVINTKVDASTMDTNLRLTVDSLESNVVAAIREQTAATMSVMDEALETSGRELRAELDVALASKANVKDVASLLAGKADARELAELEARLFGPADSASGAAGRPATTRDLDELKHELQLKASLQDVITLTDAKASVDDVNRALASVTNELAAKAPLADVARIDSEQGRVLEALSAELMVGRWLWKSGKTKGGHGIPWNVQILNSAPDVFVWGKDKVNLVATLPGLYQVSAGFFSAAKPSIQLLVNGEPVLSAVNSSSYVIHHSSGRLAAIDDHPSGNVTGLTLIDFLSLPANARIALSYKGEAPGEGFLELRKL</sequence>
<dbReference type="OMA" id="DNNSIMI"/>
<dbReference type="PANTHER" id="PTHR40131">
    <property type="entry name" value="C1Q DOMAIN-CONTAINING PROTEIN"/>
    <property type="match status" value="1"/>
</dbReference>
<dbReference type="Proteomes" id="UP000054408">
    <property type="component" value="Unassembled WGS sequence"/>
</dbReference>
<reference evidence="1 2" key="1">
    <citation type="submission" date="2010-05" db="EMBL/GenBank/DDBJ databases">
        <title>The Genome Sequence of Thecamonas trahens ATCC 50062.</title>
        <authorList>
            <consortium name="The Broad Institute Genome Sequencing Platform"/>
            <person name="Russ C."/>
            <person name="Cuomo C."/>
            <person name="Shea T."/>
            <person name="Young S.K."/>
            <person name="Zeng Q."/>
            <person name="Koehrsen M."/>
            <person name="Haas B."/>
            <person name="Borodovsky M."/>
            <person name="Guigo R."/>
            <person name="Alvarado L."/>
            <person name="Berlin A."/>
            <person name="Bochicchio J."/>
            <person name="Borenstein D."/>
            <person name="Chapman S."/>
            <person name="Chen Z."/>
            <person name="Freedman E."/>
            <person name="Gellesch M."/>
            <person name="Goldberg J."/>
            <person name="Griggs A."/>
            <person name="Gujja S."/>
            <person name="Heilman E."/>
            <person name="Heiman D."/>
            <person name="Hepburn T."/>
            <person name="Howarth C."/>
            <person name="Jen D."/>
            <person name="Larson L."/>
            <person name="Mehta T."/>
            <person name="Park D."/>
            <person name="Pearson M."/>
            <person name="Roberts A."/>
            <person name="Saif S."/>
            <person name="Shenoy N."/>
            <person name="Sisk P."/>
            <person name="Stolte C."/>
            <person name="Sykes S."/>
            <person name="Thomson T."/>
            <person name="Walk T."/>
            <person name="White J."/>
            <person name="Yandava C."/>
            <person name="Burger G."/>
            <person name="Gray M.W."/>
            <person name="Holland P.W.H."/>
            <person name="King N."/>
            <person name="Lang F.B.F."/>
            <person name="Roger A.J."/>
            <person name="Ruiz-Trillo I."/>
            <person name="Lander E."/>
            <person name="Nusbaum C."/>
        </authorList>
    </citation>
    <scope>NUCLEOTIDE SEQUENCE [LARGE SCALE GENOMIC DNA]</scope>
    <source>
        <strain evidence="1 2">ATCC 50062</strain>
    </source>
</reference>
<name>A0A0L0DV86_THETB</name>
<dbReference type="PANTHER" id="PTHR40131:SF1">
    <property type="entry name" value="C1Q DOMAIN-CONTAINING PROTEIN"/>
    <property type="match status" value="1"/>
</dbReference>
<dbReference type="eggNOG" id="ENOG502S58W">
    <property type="taxonomic scope" value="Eukaryota"/>
</dbReference>
<organism evidence="1 2">
    <name type="scientific">Thecamonas trahens ATCC 50062</name>
    <dbReference type="NCBI Taxonomy" id="461836"/>
    <lineage>
        <taxon>Eukaryota</taxon>
        <taxon>Apusozoa</taxon>
        <taxon>Apusomonadida</taxon>
        <taxon>Apusomonadidae</taxon>
        <taxon>Thecamonas</taxon>
    </lineage>
</organism>
<gene>
    <name evidence="1" type="ORF">AMSG_02023</name>
</gene>
<protein>
    <recommendedName>
        <fullName evidence="3">C1q domain-containing protein</fullName>
    </recommendedName>
</protein>
<dbReference type="AlphaFoldDB" id="A0A0L0DV86"/>
<evidence type="ECO:0000313" key="2">
    <source>
        <dbReference type="Proteomes" id="UP000054408"/>
    </source>
</evidence>
<proteinExistence type="predicted"/>
<dbReference type="GeneID" id="25561734"/>
<keyword evidence="2" id="KW-1185">Reference proteome</keyword>